<protein>
    <submittedName>
        <fullName evidence="2">Uncharacterized protein</fullName>
    </submittedName>
</protein>
<sequence length="445" mass="46897">MSTSNNSTDNNAIPNAVTSTVHGIPQGDPLTSRNYFAALTGGAIPLASSSAMPAAPFTAGGVFLNPAPTLLPESQSRSFGAPISRTSTMDGDDIDISYLIEDDMPVDTSSVSAPVTASAPAAIGKGKTKAVEAPETPPAAIATPAPNTSLPNNAERVLTAFELTRPTAPGTRWSAPVANAIHQDAHTVASFVASESQRMKERLNDVDCQIDDVRSTIHAIATTLQEGPHNNDDSLLARLSNMQESLTARQNDSNAVVTQLQRMYTAQGSVSAISKTRTGKQRRPLRLRRPLPAPTSISLLPEPASVAFAPAMVQAHPILSAPVARPSVHVPPPAAPFSDMQAALTAAFQASLSAVLATMRGREDDDIVDGRNVRHHSDAPVASTSAPFVPDAPVDAPDAPDAPARQNDPACEVIFRPVNWKRNINSECRTIIAQGMKSRPNMRGF</sequence>
<evidence type="ECO:0000313" key="3">
    <source>
        <dbReference type="Proteomes" id="UP000620124"/>
    </source>
</evidence>
<dbReference type="EMBL" id="JACAZI010000004">
    <property type="protein sequence ID" value="KAF7362864.1"/>
    <property type="molecule type" value="Genomic_DNA"/>
</dbReference>
<dbReference type="AlphaFoldDB" id="A0A8H6YPL9"/>
<keyword evidence="3" id="KW-1185">Reference proteome</keyword>
<evidence type="ECO:0000256" key="1">
    <source>
        <dbReference type="SAM" id="MobiDB-lite"/>
    </source>
</evidence>
<name>A0A8H6YPL9_9AGAR</name>
<reference evidence="2" key="1">
    <citation type="submission" date="2020-05" db="EMBL/GenBank/DDBJ databases">
        <title>Mycena genomes resolve the evolution of fungal bioluminescence.</title>
        <authorList>
            <person name="Tsai I.J."/>
        </authorList>
    </citation>
    <scope>NUCLEOTIDE SEQUENCE</scope>
    <source>
        <strain evidence="2">CCC161011</strain>
    </source>
</reference>
<feature type="compositionally biased region" description="Low complexity" evidence="1">
    <location>
        <begin position="386"/>
        <end position="408"/>
    </location>
</feature>
<dbReference type="Proteomes" id="UP000620124">
    <property type="component" value="Unassembled WGS sequence"/>
</dbReference>
<accession>A0A8H6YPL9</accession>
<evidence type="ECO:0000313" key="2">
    <source>
        <dbReference type="EMBL" id="KAF7362864.1"/>
    </source>
</evidence>
<comment type="caution">
    <text evidence="2">The sequence shown here is derived from an EMBL/GenBank/DDBJ whole genome shotgun (WGS) entry which is preliminary data.</text>
</comment>
<feature type="region of interest" description="Disordered" evidence="1">
    <location>
        <begin position="1"/>
        <end position="20"/>
    </location>
</feature>
<gene>
    <name evidence="2" type="ORF">MVEN_00636200</name>
</gene>
<organism evidence="2 3">
    <name type="scientific">Mycena venus</name>
    <dbReference type="NCBI Taxonomy" id="2733690"/>
    <lineage>
        <taxon>Eukaryota</taxon>
        <taxon>Fungi</taxon>
        <taxon>Dikarya</taxon>
        <taxon>Basidiomycota</taxon>
        <taxon>Agaricomycotina</taxon>
        <taxon>Agaricomycetes</taxon>
        <taxon>Agaricomycetidae</taxon>
        <taxon>Agaricales</taxon>
        <taxon>Marasmiineae</taxon>
        <taxon>Mycenaceae</taxon>
        <taxon>Mycena</taxon>
    </lineage>
</organism>
<proteinExistence type="predicted"/>
<feature type="region of interest" description="Disordered" evidence="1">
    <location>
        <begin position="377"/>
        <end position="408"/>
    </location>
</feature>
<dbReference type="OrthoDB" id="3044818at2759"/>